<dbReference type="Pfam" id="PF18962">
    <property type="entry name" value="Por_Secre_tail"/>
    <property type="match status" value="1"/>
</dbReference>
<feature type="domain" description="Secretion system C-terminal sorting" evidence="3">
    <location>
        <begin position="1169"/>
        <end position="1235"/>
    </location>
</feature>
<dbReference type="GO" id="GO:0003993">
    <property type="term" value="F:acid phosphatase activity"/>
    <property type="evidence" value="ECO:0007669"/>
    <property type="project" value="InterPro"/>
</dbReference>
<dbReference type="InterPro" id="IPR004843">
    <property type="entry name" value="Calcineurin-like_PHP"/>
</dbReference>
<dbReference type="InterPro" id="IPR039331">
    <property type="entry name" value="PAPs-like"/>
</dbReference>
<gene>
    <name evidence="4" type="ORF">SAMN04487988_1035</name>
</gene>
<dbReference type="EMBL" id="FOPC01000003">
    <property type="protein sequence ID" value="SFG33878.1"/>
    <property type="molecule type" value="Genomic_DNA"/>
</dbReference>
<keyword evidence="5" id="KW-1185">Reference proteome</keyword>
<dbReference type="AlphaFoldDB" id="A0A1I2QZZ6"/>
<dbReference type="RefSeq" id="WP_092789397.1">
    <property type="nucleotide sequence ID" value="NZ_FOPC01000003.1"/>
</dbReference>
<dbReference type="InterPro" id="IPR026444">
    <property type="entry name" value="Secre_tail"/>
</dbReference>
<reference evidence="5" key="1">
    <citation type="submission" date="2016-10" db="EMBL/GenBank/DDBJ databases">
        <authorList>
            <person name="Varghese N."/>
            <person name="Submissions S."/>
        </authorList>
    </citation>
    <scope>NUCLEOTIDE SEQUENCE [LARGE SCALE GENOMIC DNA]</scope>
    <source>
        <strain evidence="5">DSM 19315</strain>
    </source>
</reference>
<evidence type="ECO:0000313" key="4">
    <source>
        <dbReference type="EMBL" id="SFG33878.1"/>
    </source>
</evidence>
<evidence type="ECO:0000259" key="3">
    <source>
        <dbReference type="Pfam" id="PF18962"/>
    </source>
</evidence>
<evidence type="ECO:0000313" key="5">
    <source>
        <dbReference type="Proteomes" id="UP000199642"/>
    </source>
</evidence>
<dbReference type="NCBIfam" id="TIGR04183">
    <property type="entry name" value="Por_Secre_tail"/>
    <property type="match status" value="1"/>
</dbReference>
<dbReference type="OrthoDB" id="966171at2"/>
<accession>A0A1I2QZZ6</accession>
<dbReference type="PANTHER" id="PTHR22953">
    <property type="entry name" value="ACID PHOSPHATASE RELATED"/>
    <property type="match status" value="1"/>
</dbReference>
<sequence>MKPKQLFFLMILPLFLGMSLKLELEESFFRIKPYLQLYGEGNIQITWFSDQNAESQLVVKNAEGAVVWESAVDGENVPEIYYTSQEKAQSISDLPQGSWLFSDQTFRYRVALPDLPAGKNYSYEVTLGSEKFSADFKTKPDQDWESFRFIALSDSETEPAGRDRHRPWGPGNPLLRPFGLTVPDLWKEKFGFTSQSGIEVPHYMLTETQGYSENLKVIKSRNPDFIVMPGDLTQGGGYQPAWDEFFRHNAGELDEILTRFPILPALGNWENYGGISGGYQYNERGEFAPKVGRTRFHTYFETPEEDPLKKHRQSYYRVDYGPVTILTLDSSNGTPDQSADDFSEEEKISGKELTELGTDTQENFTAAEYQSNGGTDLSGFAQGSDQYIWLEANLKEASESGQLIFVQYHHIAYSSGEHGVPLNHELNIGQSGVPMRILNQLLEEYGVIAVLSGHDELFERSVVDENGDGKSILYYDVGVAGDGIFGVKRDYRSSPFPKVDYNSFKAWTADENSEEIWNTAGTNPVITDGGKHYGHLEINVTKVKDGDKTFARIDFTPVYIFPVMNDSYELQSVERRVYNDEFSVMVELEVQESTIEPLFKSAIRVELDENGRAETSLQDYLENEVQEEWEVVYSRSEIYTCTDLSGTENELKITDSKGNTWTKVVLVEVVDTIPPDFEATNANLPFDKTIGKVTLSPDDFYIRTEYIYENCLNTYPVSIDLSKTEITCADLNPDGSYDPITVDITLTDHSGNSTTKTRTVDLNVFESKKVSLTALNELYEGGEVELKLGEELDYDVLSWYRYDQLIEGEKGNSLIVKEIGLYVAEIQLSNGCQVKSEVLNLEQSEFDFPELKAEFLLELGENGKADLGPESIFKTWPLENSNWTVSLSQSLFDCTDLGEKQLEVTIQDENSNTWTRNFDLVIADKLAPKLVVKNLEVELDVSIGKVELTKELLIQEFSDNCGQVAFGISQTEVTCEDIGKEVEIRVVAEDFSGNRTEKIAVVTVKRFESDPIQIQGESIICEGESARLEVSSEKPFEVVQWRRNGQKIEGQTGKVLETGEPGVYQALIRYEGACLTETNDFEVEFAKFPEGEIVQDGSKLVAPEGAKSYQWYRNGELMEGETSQLLELNKMGSYEVELENEAGCKKRLSAIEVTISGLLSKLDVIELILYPNPASHRIQVKLPVDFGVEIVQFEVFSMDGKRVTESIFSRKVNDNELELEVEKLSSGVYLVWVMDVEGRSYLGRFSKVE</sequence>
<dbReference type="Gene3D" id="3.60.21.10">
    <property type="match status" value="1"/>
</dbReference>
<dbReference type="PANTHER" id="PTHR22953:SF153">
    <property type="entry name" value="PURPLE ACID PHOSPHATASE"/>
    <property type="match status" value="1"/>
</dbReference>
<dbReference type="SUPFAM" id="SSF56300">
    <property type="entry name" value="Metallo-dependent phosphatases"/>
    <property type="match status" value="1"/>
</dbReference>
<dbReference type="STRING" id="435880.SAMN04487988_1035"/>
<name>A0A1I2QZZ6_9BACT</name>
<protein>
    <submittedName>
        <fullName evidence="4">Por secretion system C-terminal sorting domain-containing protein</fullName>
    </submittedName>
</protein>
<evidence type="ECO:0000259" key="2">
    <source>
        <dbReference type="Pfam" id="PF00149"/>
    </source>
</evidence>
<keyword evidence="1" id="KW-0732">Signal</keyword>
<organism evidence="4 5">
    <name type="scientific">Algoriphagus hitonicola</name>
    <dbReference type="NCBI Taxonomy" id="435880"/>
    <lineage>
        <taxon>Bacteria</taxon>
        <taxon>Pseudomonadati</taxon>
        <taxon>Bacteroidota</taxon>
        <taxon>Cytophagia</taxon>
        <taxon>Cytophagales</taxon>
        <taxon>Cyclobacteriaceae</taxon>
        <taxon>Algoriphagus</taxon>
    </lineage>
</organism>
<proteinExistence type="predicted"/>
<dbReference type="Pfam" id="PF00149">
    <property type="entry name" value="Metallophos"/>
    <property type="match status" value="1"/>
</dbReference>
<evidence type="ECO:0000256" key="1">
    <source>
        <dbReference type="ARBA" id="ARBA00022729"/>
    </source>
</evidence>
<dbReference type="Proteomes" id="UP000199642">
    <property type="component" value="Unassembled WGS sequence"/>
</dbReference>
<dbReference type="InterPro" id="IPR029052">
    <property type="entry name" value="Metallo-depent_PP-like"/>
</dbReference>
<feature type="domain" description="Calcineurin-like phosphoesterase" evidence="2">
    <location>
        <begin position="215"/>
        <end position="455"/>
    </location>
</feature>